<evidence type="ECO:0000259" key="2">
    <source>
        <dbReference type="Pfam" id="PF15072"/>
    </source>
</evidence>
<gene>
    <name evidence="3" type="ORF">Tci_061220</name>
</gene>
<feature type="coiled-coil region" evidence="1">
    <location>
        <begin position="37"/>
        <end position="73"/>
    </location>
</feature>
<reference evidence="3" key="1">
    <citation type="journal article" date="2019" name="Sci. Rep.">
        <title>Draft genome of Tanacetum cinerariifolium, the natural source of mosquito coil.</title>
        <authorList>
            <person name="Yamashiro T."/>
            <person name="Shiraishi A."/>
            <person name="Satake H."/>
            <person name="Nakayama K."/>
        </authorList>
    </citation>
    <scope>NUCLEOTIDE SEQUENCE</scope>
</reference>
<protein>
    <recommendedName>
        <fullName evidence="2">Homologous recombination OB-fold protein OB-fold domain-containing protein</fullName>
    </recommendedName>
</protein>
<sequence>MGGSSFPTVEESVEEHEISYDYLIDGYLTEKEQQQIILDEEALRETLKEQAMAEKEQDERIRQEQAHAKLRKQSEIHEGGGDSVLSAQEYMKKVVEDVGDDEDFKSGSWVSATDYVNANGGIVSGYLGDIKKFLNKGKLDKVVAIVKSCSLNLIGDLTVTMKDISGTIHKTIHHKVIGEGGYEKDITVGAALILANVSVFSHKPSMHTFNITQRNVVKVFRKDTVPESGSGSGSG</sequence>
<dbReference type="PANTHER" id="PTHR14523">
    <property type="entry name" value="UNCHARACTERIZED PROTEIN C17ORF53 HOMOLOG"/>
    <property type="match status" value="1"/>
</dbReference>
<dbReference type="PANTHER" id="PTHR14523:SF1">
    <property type="entry name" value="HOMOLOGOUS RECOMBINATION OB-FOLD PROTEIN"/>
    <property type="match status" value="1"/>
</dbReference>
<evidence type="ECO:0000256" key="1">
    <source>
        <dbReference type="SAM" id="Coils"/>
    </source>
</evidence>
<keyword evidence="1" id="KW-0175">Coiled coil</keyword>
<organism evidence="3">
    <name type="scientific">Tanacetum cinerariifolium</name>
    <name type="common">Dalmatian daisy</name>
    <name type="synonym">Chrysanthemum cinerariifolium</name>
    <dbReference type="NCBI Taxonomy" id="118510"/>
    <lineage>
        <taxon>Eukaryota</taxon>
        <taxon>Viridiplantae</taxon>
        <taxon>Streptophyta</taxon>
        <taxon>Embryophyta</taxon>
        <taxon>Tracheophyta</taxon>
        <taxon>Spermatophyta</taxon>
        <taxon>Magnoliopsida</taxon>
        <taxon>eudicotyledons</taxon>
        <taxon>Gunneridae</taxon>
        <taxon>Pentapetalae</taxon>
        <taxon>asterids</taxon>
        <taxon>campanulids</taxon>
        <taxon>Asterales</taxon>
        <taxon>Asteraceae</taxon>
        <taxon>Asteroideae</taxon>
        <taxon>Anthemideae</taxon>
        <taxon>Anthemidinae</taxon>
        <taxon>Tanacetum</taxon>
    </lineage>
</organism>
<dbReference type="AlphaFoldDB" id="A0A6L2NW43"/>
<name>A0A6L2NW43_TANCI</name>
<evidence type="ECO:0000313" key="3">
    <source>
        <dbReference type="EMBL" id="GEU89242.1"/>
    </source>
</evidence>
<dbReference type="Pfam" id="PF15072">
    <property type="entry name" value="HROB"/>
    <property type="match status" value="1"/>
</dbReference>
<accession>A0A6L2NW43</accession>
<dbReference type="InterPro" id="IPR028045">
    <property type="entry name" value="HROB"/>
</dbReference>
<feature type="domain" description="Homologous recombination OB-fold protein OB-fold" evidence="2">
    <location>
        <begin position="138"/>
        <end position="222"/>
    </location>
</feature>
<dbReference type="GO" id="GO:0000725">
    <property type="term" value="P:recombinational repair"/>
    <property type="evidence" value="ECO:0007669"/>
    <property type="project" value="InterPro"/>
</dbReference>
<comment type="caution">
    <text evidence="3">The sequence shown here is derived from an EMBL/GenBank/DDBJ whole genome shotgun (WGS) entry which is preliminary data.</text>
</comment>
<proteinExistence type="predicted"/>
<dbReference type="EMBL" id="BKCJ010009921">
    <property type="protein sequence ID" value="GEU89242.1"/>
    <property type="molecule type" value="Genomic_DNA"/>
</dbReference>
<dbReference type="InterPro" id="IPR058570">
    <property type="entry name" value="HROB_OB"/>
</dbReference>